<name>A0A2J6SAL2_HYAVF</name>
<reference evidence="2 3" key="1">
    <citation type="submission" date="2016-04" db="EMBL/GenBank/DDBJ databases">
        <title>A degradative enzymes factory behind the ericoid mycorrhizal symbiosis.</title>
        <authorList>
            <consortium name="DOE Joint Genome Institute"/>
            <person name="Martino E."/>
            <person name="Morin E."/>
            <person name="Grelet G."/>
            <person name="Kuo A."/>
            <person name="Kohler A."/>
            <person name="Daghino S."/>
            <person name="Barry K."/>
            <person name="Choi C."/>
            <person name="Cichocki N."/>
            <person name="Clum A."/>
            <person name="Copeland A."/>
            <person name="Hainaut M."/>
            <person name="Haridas S."/>
            <person name="Labutti K."/>
            <person name="Lindquist E."/>
            <person name="Lipzen A."/>
            <person name="Khouja H.-R."/>
            <person name="Murat C."/>
            <person name="Ohm R."/>
            <person name="Olson A."/>
            <person name="Spatafora J."/>
            <person name="Veneault-Fourrey C."/>
            <person name="Henrissat B."/>
            <person name="Grigoriev I."/>
            <person name="Martin F."/>
            <person name="Perotto S."/>
        </authorList>
    </citation>
    <scope>NUCLEOTIDE SEQUENCE [LARGE SCALE GENOMIC DNA]</scope>
    <source>
        <strain evidence="2 3">F</strain>
    </source>
</reference>
<accession>A0A2J6SAL2</accession>
<feature type="compositionally biased region" description="Acidic residues" evidence="1">
    <location>
        <begin position="134"/>
        <end position="143"/>
    </location>
</feature>
<evidence type="ECO:0000313" key="2">
    <source>
        <dbReference type="EMBL" id="PMD47792.1"/>
    </source>
</evidence>
<dbReference type="Proteomes" id="UP000235786">
    <property type="component" value="Unassembled WGS sequence"/>
</dbReference>
<sequence>MPDPFPTLPVSFTHSKVKVRRERIRLAQRNYRSRREAEFNSVKEKAERAERALGKITKSFAKFQNEAARERQLPPRVAMALSRTALEIMNLSNDVRNTDIEGEDRSGSGGDLSVNIKDTCSERSSEQDNLIQSEENEDMELEGVDTQLPAWSTQSSSDPRRISVVENGCTTNSARSVVPWRQTRMHSSDSIPPQPKRTPLFPYTHSTNLPFAQRLRLGALEKTVQLLSSPTLSVGQIHPTLSLHLKWMAVEPLRNLNQNALFRFPNLELYGPSPHPALPNPDLYRSVEGGGIIVERKWGGEVETLEFGKTRTRVETAMPGFDGDWLEASDVQEYLEDKGVLLTGVEVETELRSAIPEGRLVQPIDPGHGEAPAPSTRSVSLSQSPTANEGTKYKPLDLQILIEYLAIAACCIGPAPAVRKADVDRALVLAVAGF</sequence>
<evidence type="ECO:0000313" key="3">
    <source>
        <dbReference type="Proteomes" id="UP000235786"/>
    </source>
</evidence>
<feature type="region of interest" description="Disordered" evidence="1">
    <location>
        <begin position="97"/>
        <end position="160"/>
    </location>
</feature>
<dbReference type="OrthoDB" id="3555317at2759"/>
<dbReference type="EMBL" id="KZ613938">
    <property type="protein sequence ID" value="PMD47792.1"/>
    <property type="molecule type" value="Genomic_DNA"/>
</dbReference>
<protein>
    <recommendedName>
        <fullName evidence="4">BZIP domain-containing protein</fullName>
    </recommendedName>
</protein>
<dbReference type="PANTHER" id="PTHR40618">
    <property type="entry name" value="B-ZIP TRANSCRIPTION FACTOR (EUROFUNG)-RELATED"/>
    <property type="match status" value="1"/>
</dbReference>
<organism evidence="2 3">
    <name type="scientific">Hyaloscypha variabilis (strain UAMH 11265 / GT02V1 / F)</name>
    <name type="common">Meliniomyces variabilis</name>
    <dbReference type="NCBI Taxonomy" id="1149755"/>
    <lineage>
        <taxon>Eukaryota</taxon>
        <taxon>Fungi</taxon>
        <taxon>Dikarya</taxon>
        <taxon>Ascomycota</taxon>
        <taxon>Pezizomycotina</taxon>
        <taxon>Leotiomycetes</taxon>
        <taxon>Helotiales</taxon>
        <taxon>Hyaloscyphaceae</taxon>
        <taxon>Hyaloscypha</taxon>
        <taxon>Hyaloscypha variabilis</taxon>
    </lineage>
</organism>
<dbReference type="PANTHER" id="PTHR40618:SF1">
    <property type="entry name" value="B-ZIP TRANSCRIPTION FACTOR (EUROFUNG)"/>
    <property type="match status" value="1"/>
</dbReference>
<feature type="compositionally biased region" description="Polar residues" evidence="1">
    <location>
        <begin position="375"/>
        <end position="389"/>
    </location>
</feature>
<evidence type="ECO:0000256" key="1">
    <source>
        <dbReference type="SAM" id="MobiDB-lite"/>
    </source>
</evidence>
<dbReference type="AlphaFoldDB" id="A0A2J6SAL2"/>
<evidence type="ECO:0008006" key="4">
    <source>
        <dbReference type="Google" id="ProtNLM"/>
    </source>
</evidence>
<proteinExistence type="predicted"/>
<dbReference type="CDD" id="cd14688">
    <property type="entry name" value="bZIP_YAP"/>
    <property type="match status" value="1"/>
</dbReference>
<feature type="compositionally biased region" description="Basic and acidic residues" evidence="1">
    <location>
        <begin position="97"/>
        <end position="106"/>
    </location>
</feature>
<keyword evidence="3" id="KW-1185">Reference proteome</keyword>
<feature type="region of interest" description="Disordered" evidence="1">
    <location>
        <begin position="358"/>
        <end position="389"/>
    </location>
</feature>
<gene>
    <name evidence="2" type="ORF">L207DRAFT_506723</name>
</gene>